<protein>
    <submittedName>
        <fullName evidence="2">Uncharacterized protein</fullName>
    </submittedName>
</protein>
<comment type="caution">
    <text evidence="2">The sequence shown here is derived from an EMBL/GenBank/DDBJ whole genome shotgun (WGS) entry which is preliminary data.</text>
</comment>
<name>A0A6F9Y491_9LACO</name>
<feature type="transmembrane region" description="Helical" evidence="1">
    <location>
        <begin position="39"/>
        <end position="63"/>
    </location>
</feature>
<dbReference type="Proteomes" id="UP000494160">
    <property type="component" value="Unassembled WGS sequence"/>
</dbReference>
<proteinExistence type="predicted"/>
<evidence type="ECO:0000256" key="1">
    <source>
        <dbReference type="SAM" id="Phobius"/>
    </source>
</evidence>
<organism evidence="2">
    <name type="scientific">Ligilactobacillus agilis</name>
    <dbReference type="NCBI Taxonomy" id="1601"/>
    <lineage>
        <taxon>Bacteria</taxon>
        <taxon>Bacillati</taxon>
        <taxon>Bacillota</taxon>
        <taxon>Bacilli</taxon>
        <taxon>Lactobacillales</taxon>
        <taxon>Lactobacillaceae</taxon>
        <taxon>Ligilactobacillus</taxon>
    </lineage>
</organism>
<accession>A0A6F9Y491</accession>
<sequence length="68" mass="7726">MKNKSFAKKFLKAYIVCTVIILNFVSISSFFILLSDHNWWCVVALFFIPVTVGMLVATIGDWFTGCDD</sequence>
<dbReference type="RefSeq" id="WP_172577172.1">
    <property type="nucleotide sequence ID" value="NZ_BLAP01000030.1"/>
</dbReference>
<keyword evidence="1" id="KW-0472">Membrane</keyword>
<keyword evidence="1" id="KW-0812">Transmembrane</keyword>
<feature type="transmembrane region" description="Helical" evidence="1">
    <location>
        <begin position="12"/>
        <end position="33"/>
    </location>
</feature>
<keyword evidence="1" id="KW-1133">Transmembrane helix</keyword>
<evidence type="ECO:0000313" key="2">
    <source>
        <dbReference type="EMBL" id="GET12339.1"/>
    </source>
</evidence>
<gene>
    <name evidence="2" type="ORF">SN811_08390</name>
</gene>
<reference evidence="2" key="1">
    <citation type="submission" date="2019-10" db="EMBL/GenBank/DDBJ databases">
        <title>Lactobacillus agilis SN811 Whole Genome Sequencing Project.</title>
        <authorList>
            <person name="Suzuki S."/>
            <person name="Endo A."/>
            <person name="Maeno S."/>
            <person name="Shiwa Y."/>
            <person name="Matsutani M."/>
            <person name="Kajikawa A."/>
        </authorList>
    </citation>
    <scope>NUCLEOTIDE SEQUENCE</scope>
    <source>
        <strain evidence="2">SN811</strain>
    </source>
</reference>
<dbReference type="EMBL" id="BLAP01000030">
    <property type="protein sequence ID" value="GET12339.1"/>
    <property type="molecule type" value="Genomic_DNA"/>
</dbReference>
<dbReference type="AlphaFoldDB" id="A0A6F9Y491"/>